<evidence type="ECO:0000313" key="3">
    <source>
        <dbReference type="Proteomes" id="UP000178742"/>
    </source>
</evidence>
<organism evidence="2 3">
    <name type="scientific">Candidatus Magasanikbacteria bacterium RIFCSPHIGHO2_02_FULL_41_13</name>
    <dbReference type="NCBI Taxonomy" id="1798676"/>
    <lineage>
        <taxon>Bacteria</taxon>
        <taxon>Candidatus Magasanikiibacteriota</taxon>
    </lineage>
</organism>
<dbReference type="EMBL" id="MFPX01000024">
    <property type="protein sequence ID" value="OGH66205.1"/>
    <property type="molecule type" value="Genomic_DNA"/>
</dbReference>
<evidence type="ECO:0008006" key="4">
    <source>
        <dbReference type="Google" id="ProtNLM"/>
    </source>
</evidence>
<evidence type="ECO:0000256" key="1">
    <source>
        <dbReference type="SAM" id="SignalP"/>
    </source>
</evidence>
<reference evidence="2 3" key="1">
    <citation type="journal article" date="2016" name="Nat. Commun.">
        <title>Thousands of microbial genomes shed light on interconnected biogeochemical processes in an aquifer system.</title>
        <authorList>
            <person name="Anantharaman K."/>
            <person name="Brown C.T."/>
            <person name="Hug L.A."/>
            <person name="Sharon I."/>
            <person name="Castelle C.J."/>
            <person name="Probst A.J."/>
            <person name="Thomas B.C."/>
            <person name="Singh A."/>
            <person name="Wilkins M.J."/>
            <person name="Karaoz U."/>
            <person name="Brodie E.L."/>
            <person name="Williams K.H."/>
            <person name="Hubbard S.S."/>
            <person name="Banfield J.F."/>
        </authorList>
    </citation>
    <scope>NUCLEOTIDE SEQUENCE [LARGE SCALE GENOMIC DNA]</scope>
</reference>
<sequence length="77" mass="8815">MLISGLFCLFMRGLCMTKFAKLILFQSTSQLGFIFMREVSNLFACTALKLDHVVLGHIRKLNFKAEISILPILFFVK</sequence>
<proteinExistence type="predicted"/>
<feature type="chain" id="PRO_5009525521" description="Secreted protein" evidence="1">
    <location>
        <begin position="21"/>
        <end position="77"/>
    </location>
</feature>
<protein>
    <recommendedName>
        <fullName evidence="4">Secreted protein</fullName>
    </recommendedName>
</protein>
<dbReference type="Proteomes" id="UP000178742">
    <property type="component" value="Unassembled WGS sequence"/>
</dbReference>
<name>A0A1F6M3Q0_9BACT</name>
<gene>
    <name evidence="2" type="ORF">A3B90_02830</name>
</gene>
<feature type="signal peptide" evidence="1">
    <location>
        <begin position="1"/>
        <end position="20"/>
    </location>
</feature>
<comment type="caution">
    <text evidence="2">The sequence shown here is derived from an EMBL/GenBank/DDBJ whole genome shotgun (WGS) entry which is preliminary data.</text>
</comment>
<accession>A0A1F6M3Q0</accession>
<keyword evidence="1" id="KW-0732">Signal</keyword>
<evidence type="ECO:0000313" key="2">
    <source>
        <dbReference type="EMBL" id="OGH66205.1"/>
    </source>
</evidence>
<dbReference type="AlphaFoldDB" id="A0A1F6M3Q0"/>